<protein>
    <submittedName>
        <fullName evidence="2">HDIG domain protein</fullName>
    </submittedName>
</protein>
<dbReference type="Gene3D" id="1.10.3210.10">
    <property type="entry name" value="Hypothetical protein af1432"/>
    <property type="match status" value="1"/>
</dbReference>
<dbReference type="Pfam" id="PF13487">
    <property type="entry name" value="HD_5"/>
    <property type="match status" value="1"/>
</dbReference>
<comment type="caution">
    <text evidence="2">The sequence shown here is derived from an EMBL/GenBank/DDBJ whole genome shotgun (WGS) entry which is preliminary data.</text>
</comment>
<evidence type="ECO:0000259" key="1">
    <source>
        <dbReference type="PROSITE" id="PS51832"/>
    </source>
</evidence>
<dbReference type="EMBL" id="BAVZ01000001">
    <property type="protein sequence ID" value="GAF06292.1"/>
    <property type="molecule type" value="Genomic_DNA"/>
</dbReference>
<proteinExistence type="predicted"/>
<dbReference type="SUPFAM" id="SSF109604">
    <property type="entry name" value="HD-domain/PDEase-like"/>
    <property type="match status" value="1"/>
</dbReference>
<dbReference type="PANTHER" id="PTHR43155">
    <property type="entry name" value="CYCLIC DI-GMP PHOSPHODIESTERASE PA4108-RELATED"/>
    <property type="match status" value="1"/>
</dbReference>
<accession>W7YCW1</accession>
<dbReference type="PROSITE" id="PS51832">
    <property type="entry name" value="HD_GYP"/>
    <property type="match status" value="1"/>
</dbReference>
<dbReference type="Proteomes" id="UP000019364">
    <property type="component" value="Unassembled WGS sequence"/>
</dbReference>
<dbReference type="STRING" id="1236976.JCM16418_243"/>
<gene>
    <name evidence="2" type="ORF">JCM16418_243</name>
</gene>
<evidence type="ECO:0000313" key="2">
    <source>
        <dbReference type="EMBL" id="GAF06292.1"/>
    </source>
</evidence>
<reference evidence="2 3" key="1">
    <citation type="journal article" date="2014" name="Genome Announc.">
        <title>Draft Genome Sequence of Paenibacillus pini JCM 16418T, Isolated from the Rhizosphere of Pine Tree.</title>
        <authorList>
            <person name="Yuki M."/>
            <person name="Oshima K."/>
            <person name="Suda W."/>
            <person name="Oshida Y."/>
            <person name="Kitamura K."/>
            <person name="Iida Y."/>
            <person name="Hattori M."/>
            <person name="Ohkuma M."/>
        </authorList>
    </citation>
    <scope>NUCLEOTIDE SEQUENCE [LARGE SCALE GENOMIC DNA]</scope>
    <source>
        <strain evidence="2 3">JCM 16418</strain>
    </source>
</reference>
<evidence type="ECO:0000313" key="3">
    <source>
        <dbReference type="Proteomes" id="UP000019364"/>
    </source>
</evidence>
<dbReference type="eggNOG" id="COG2206">
    <property type="taxonomic scope" value="Bacteria"/>
</dbReference>
<dbReference type="InterPro" id="IPR037522">
    <property type="entry name" value="HD_GYP_dom"/>
</dbReference>
<name>W7YCW1_9BACL</name>
<dbReference type="InterPro" id="IPR003607">
    <property type="entry name" value="HD/PDEase_dom"/>
</dbReference>
<dbReference type="PANTHER" id="PTHR43155:SF2">
    <property type="entry name" value="CYCLIC DI-GMP PHOSPHODIESTERASE PA4108"/>
    <property type="match status" value="1"/>
</dbReference>
<feature type="domain" description="HD-GYP" evidence="1">
    <location>
        <begin position="1"/>
        <end position="133"/>
    </location>
</feature>
<organism evidence="2 3">
    <name type="scientific">Paenibacillus pini JCM 16418</name>
    <dbReference type="NCBI Taxonomy" id="1236976"/>
    <lineage>
        <taxon>Bacteria</taxon>
        <taxon>Bacillati</taxon>
        <taxon>Bacillota</taxon>
        <taxon>Bacilli</taxon>
        <taxon>Bacillales</taxon>
        <taxon>Paenibacillaceae</taxon>
        <taxon>Paenibacillus</taxon>
    </lineage>
</organism>
<dbReference type="CDD" id="cd00077">
    <property type="entry name" value="HDc"/>
    <property type="match status" value="1"/>
</dbReference>
<keyword evidence="3" id="KW-1185">Reference proteome</keyword>
<dbReference type="AlphaFoldDB" id="W7YCW1"/>
<sequence length="175" mass="19754">MIPGSLLNKPGKLTAEEYKEMKRHTVYGYDIIRDSTSDEVSALVALQHHERGDSSGYPNARGENDIHPFSQITAVADVFSAMTTNRVYQSKQELLAVLRELYGLSFGKLSAKPTQIFIRHMIPNFIGKRVLLTSGENGIIVMTNPADFFRPLVQTDERFANLSTEREISIEQIYM</sequence>